<dbReference type="AlphaFoldDB" id="A0A8H4RVE3"/>
<evidence type="ECO:0000256" key="1">
    <source>
        <dbReference type="ARBA" id="ARBA00004123"/>
    </source>
</evidence>
<dbReference type="GO" id="GO:0006351">
    <property type="term" value="P:DNA-templated transcription"/>
    <property type="evidence" value="ECO:0007669"/>
    <property type="project" value="InterPro"/>
</dbReference>
<dbReference type="GO" id="GO:0005634">
    <property type="term" value="C:nucleus"/>
    <property type="evidence" value="ECO:0007669"/>
    <property type="project" value="UniProtKB-SubCell"/>
</dbReference>
<dbReference type="Proteomes" id="UP000566819">
    <property type="component" value="Unassembled WGS sequence"/>
</dbReference>
<accession>A0A8H4RVE3</accession>
<dbReference type="Pfam" id="PF04082">
    <property type="entry name" value="Fungal_trans"/>
    <property type="match status" value="1"/>
</dbReference>
<organism evidence="5 6">
    <name type="scientific">Cudoniella acicularis</name>
    <dbReference type="NCBI Taxonomy" id="354080"/>
    <lineage>
        <taxon>Eukaryota</taxon>
        <taxon>Fungi</taxon>
        <taxon>Dikarya</taxon>
        <taxon>Ascomycota</taxon>
        <taxon>Pezizomycotina</taxon>
        <taxon>Leotiomycetes</taxon>
        <taxon>Helotiales</taxon>
        <taxon>Tricladiaceae</taxon>
        <taxon>Cudoniella</taxon>
    </lineage>
</organism>
<evidence type="ECO:0000259" key="4">
    <source>
        <dbReference type="SMART" id="SM00906"/>
    </source>
</evidence>
<keyword evidence="2" id="KW-0539">Nucleus</keyword>
<gene>
    <name evidence="5" type="ORF">G7Y89_g1939</name>
</gene>
<comment type="caution">
    <text evidence="5">The sequence shown here is derived from an EMBL/GenBank/DDBJ whole genome shotgun (WGS) entry which is preliminary data.</text>
</comment>
<dbReference type="CDD" id="cd12148">
    <property type="entry name" value="fungal_TF_MHR"/>
    <property type="match status" value="1"/>
</dbReference>
<dbReference type="InterPro" id="IPR050613">
    <property type="entry name" value="Sec_Metabolite_Reg"/>
</dbReference>
<feature type="region of interest" description="Disordered" evidence="3">
    <location>
        <begin position="138"/>
        <end position="158"/>
    </location>
</feature>
<dbReference type="PANTHER" id="PTHR31001:SF49">
    <property type="entry name" value="ZN(II)2CYS6 TRANSCRIPTION FACTOR (EUROFUNG)"/>
    <property type="match status" value="1"/>
</dbReference>
<evidence type="ECO:0000313" key="5">
    <source>
        <dbReference type="EMBL" id="KAF4636153.1"/>
    </source>
</evidence>
<dbReference type="PANTHER" id="PTHR31001">
    <property type="entry name" value="UNCHARACTERIZED TRANSCRIPTIONAL REGULATORY PROTEIN"/>
    <property type="match status" value="1"/>
</dbReference>
<feature type="compositionally biased region" description="Low complexity" evidence="3">
    <location>
        <begin position="140"/>
        <end position="152"/>
    </location>
</feature>
<sequence>MTLLLRMDPRIGSQGGIARLFLVWLVEHESQSASPLNTHSQALIIKRLKCDRQLPCTTCSKRGDADAASCSYSNSVRSGHERNDKSGDFRASEAQLRLQKLEEIVTGLMQNAKGDTPNGLSSPSNTVLDQNTMNAPVLDSAHNSETSSSSAEHLNKNGSETNYLGATHWTTVLKNIRDIHGILDADPEEAEENSLSTLPEGIDVFLDTAQTLTTTDVYNSLPPRFAVDKLLSAYFNGKHNQNPILHTAKFLREYESFWLDPLSVSFLWISILFSALHIGCLVMQAIGDEITGSSVNADVFLVRSGQALVTGKYYKARPYSVEALLLFAVCKHMRKDDSENNAWLIMGIAARLSMRMGFHRDPRYLSNISPFEGEMRRRTFFVVETLDLLLSFQVGLPPTIQEEERDADPPSNLFDADFDEGCKVLPPSRPISDPTPMLYYCEKSRLAKILRRVTRHALSLKEPSYVETMKLDAELREAKLGIPASLRIRPLSSSFMDEAHVILHRLNLNLLYLKSVCVLHRKYLSFERGNPAYNYSRKSCTDSARLILNHQAEVHFTCQPGGRLFKDRWMPSSLILYDFLLAVMIICLDLYESRGKLASPEEVKTQAENYDAVKLSHDIWESRRGVSRDARRAANVLATMLKKVQRPEVPGVTINRVLSGSVTMQPTIDMPSMDSAPPEDAMWNLHNYNIDQSPNPGDGASTEYRSADYLDTIFSESNFDWELVDQCLSGRDVTKNVPSEWNST</sequence>
<dbReference type="EMBL" id="JAAMPI010000080">
    <property type="protein sequence ID" value="KAF4636153.1"/>
    <property type="molecule type" value="Genomic_DNA"/>
</dbReference>
<keyword evidence="6" id="KW-1185">Reference proteome</keyword>
<evidence type="ECO:0000313" key="6">
    <source>
        <dbReference type="Proteomes" id="UP000566819"/>
    </source>
</evidence>
<protein>
    <recommendedName>
        <fullName evidence="4">Xylanolytic transcriptional activator regulatory domain-containing protein</fullName>
    </recommendedName>
</protein>
<evidence type="ECO:0000256" key="2">
    <source>
        <dbReference type="ARBA" id="ARBA00023242"/>
    </source>
</evidence>
<dbReference type="InterPro" id="IPR007219">
    <property type="entry name" value="XnlR_reg_dom"/>
</dbReference>
<reference evidence="5 6" key="1">
    <citation type="submission" date="2020-03" db="EMBL/GenBank/DDBJ databases">
        <title>Draft Genome Sequence of Cudoniella acicularis.</title>
        <authorList>
            <person name="Buettner E."/>
            <person name="Kellner H."/>
        </authorList>
    </citation>
    <scope>NUCLEOTIDE SEQUENCE [LARGE SCALE GENOMIC DNA]</scope>
    <source>
        <strain evidence="5 6">DSM 108380</strain>
    </source>
</reference>
<dbReference type="SMART" id="SM00906">
    <property type="entry name" value="Fungal_trans"/>
    <property type="match status" value="1"/>
</dbReference>
<name>A0A8H4RVE3_9HELO</name>
<evidence type="ECO:0000256" key="3">
    <source>
        <dbReference type="SAM" id="MobiDB-lite"/>
    </source>
</evidence>
<feature type="region of interest" description="Disordered" evidence="3">
    <location>
        <begin position="60"/>
        <end position="89"/>
    </location>
</feature>
<feature type="compositionally biased region" description="Basic and acidic residues" evidence="3">
    <location>
        <begin position="78"/>
        <end position="89"/>
    </location>
</feature>
<dbReference type="OrthoDB" id="4934715at2759"/>
<comment type="subcellular location">
    <subcellularLocation>
        <location evidence="1">Nucleus</location>
    </subcellularLocation>
</comment>
<proteinExistence type="predicted"/>
<feature type="domain" description="Xylanolytic transcriptional activator regulatory" evidence="4">
    <location>
        <begin position="342"/>
        <end position="416"/>
    </location>
</feature>
<dbReference type="GO" id="GO:0008270">
    <property type="term" value="F:zinc ion binding"/>
    <property type="evidence" value="ECO:0007669"/>
    <property type="project" value="InterPro"/>
</dbReference>
<dbReference type="GO" id="GO:0003677">
    <property type="term" value="F:DNA binding"/>
    <property type="evidence" value="ECO:0007669"/>
    <property type="project" value="InterPro"/>
</dbReference>